<sequence length="104" mass="11631">MRRVDLPAGRYTQVIVKARQGQEMLNNGRPLIEVVTLVLSFDFQSDVTACGWHLSARPVGSLEAKMRRPVQSKELGSLCRKCRCRGLSSLLRMVDKNPVQSSCV</sequence>
<organism evidence="1 2">
    <name type="scientific">Arthrobacter psychrolactophilus</name>
    <dbReference type="NCBI Taxonomy" id="92442"/>
    <lineage>
        <taxon>Bacteria</taxon>
        <taxon>Bacillati</taxon>
        <taxon>Actinomycetota</taxon>
        <taxon>Actinomycetes</taxon>
        <taxon>Micrococcales</taxon>
        <taxon>Micrococcaceae</taxon>
        <taxon>Arthrobacter</taxon>
    </lineage>
</organism>
<accession>A0A2V5J463</accession>
<gene>
    <name evidence="1" type="ORF">CVS30_17465</name>
</gene>
<name>A0A2V5J463_9MICC</name>
<dbReference type="OrthoDB" id="9803231at2"/>
<proteinExistence type="predicted"/>
<evidence type="ECO:0000313" key="1">
    <source>
        <dbReference type="EMBL" id="PYI37040.1"/>
    </source>
</evidence>
<dbReference type="AlphaFoldDB" id="A0A2V5J463"/>
<dbReference type="EMBL" id="QJVC01000031">
    <property type="protein sequence ID" value="PYI37040.1"/>
    <property type="molecule type" value="Genomic_DNA"/>
</dbReference>
<reference evidence="1 2" key="1">
    <citation type="submission" date="2018-05" db="EMBL/GenBank/DDBJ databases">
        <title>Genetic diversity of glacier-inhabiting Cryobacterium bacteria in China and description of Cryobacterium mengkeensis sp. nov. and Arthrobacter glacialis sp. nov.</title>
        <authorList>
            <person name="Liu Q."/>
            <person name="Xin Y.-H."/>
        </authorList>
    </citation>
    <scope>NUCLEOTIDE SEQUENCE [LARGE SCALE GENOMIC DNA]</scope>
    <source>
        <strain evidence="1 2">B7</strain>
    </source>
</reference>
<evidence type="ECO:0000313" key="2">
    <source>
        <dbReference type="Proteomes" id="UP000247980"/>
    </source>
</evidence>
<dbReference type="Proteomes" id="UP000247980">
    <property type="component" value="Unassembled WGS sequence"/>
</dbReference>
<protein>
    <submittedName>
        <fullName evidence="1">Uncharacterized protein</fullName>
    </submittedName>
</protein>
<comment type="caution">
    <text evidence="1">The sequence shown here is derived from an EMBL/GenBank/DDBJ whole genome shotgun (WGS) entry which is preliminary data.</text>
</comment>
<keyword evidence="2" id="KW-1185">Reference proteome</keyword>